<name>L2GJW2_VITCO</name>
<reference evidence="3" key="1">
    <citation type="submission" date="2011-05" db="EMBL/GenBank/DDBJ databases">
        <title>The genome sequence of Vittaforma corneae strain ATCC 50505.</title>
        <authorList>
            <consortium name="The Broad Institute Genome Sequencing Platform"/>
            <person name="Cuomo C."/>
            <person name="Didier E."/>
            <person name="Bowers L."/>
            <person name="Young S.K."/>
            <person name="Zeng Q."/>
            <person name="Gargeya S."/>
            <person name="Fitzgerald M."/>
            <person name="Haas B."/>
            <person name="Abouelleil A."/>
            <person name="Alvarado L."/>
            <person name="Arachchi H.M."/>
            <person name="Berlin A."/>
            <person name="Chapman S.B."/>
            <person name="Gearin G."/>
            <person name="Goldberg J."/>
            <person name="Griggs A."/>
            <person name="Gujja S."/>
            <person name="Hansen M."/>
            <person name="Heiman D."/>
            <person name="Howarth C."/>
            <person name="Larimer J."/>
            <person name="Lui A."/>
            <person name="MacDonald P.J.P."/>
            <person name="McCowen C."/>
            <person name="Montmayeur A."/>
            <person name="Murphy C."/>
            <person name="Neiman D."/>
            <person name="Pearson M."/>
            <person name="Priest M."/>
            <person name="Roberts A."/>
            <person name="Saif S."/>
            <person name="Shea T."/>
            <person name="Sisk P."/>
            <person name="Stolte C."/>
            <person name="Sykes S."/>
            <person name="Wortman J."/>
            <person name="Nusbaum C."/>
            <person name="Birren B."/>
        </authorList>
    </citation>
    <scope>NUCLEOTIDE SEQUENCE [LARGE SCALE GENOMIC DNA]</scope>
    <source>
        <strain evidence="3">ATCC 50505</strain>
    </source>
</reference>
<dbReference type="InParanoid" id="L2GJW2"/>
<dbReference type="EMBL" id="JH370155">
    <property type="protein sequence ID" value="ELA40924.1"/>
    <property type="molecule type" value="Genomic_DNA"/>
</dbReference>
<dbReference type="AlphaFoldDB" id="L2GJW2"/>
<evidence type="ECO:0000313" key="2">
    <source>
        <dbReference type="EMBL" id="ELA40924.1"/>
    </source>
</evidence>
<dbReference type="GeneID" id="19882774"/>
<dbReference type="RefSeq" id="XP_007605509.1">
    <property type="nucleotide sequence ID" value="XM_007605447.1"/>
</dbReference>
<dbReference type="Pfam" id="PF03483">
    <property type="entry name" value="B3_4"/>
    <property type="match status" value="1"/>
</dbReference>
<dbReference type="SUPFAM" id="SSF56037">
    <property type="entry name" value="PheT/TilS domain"/>
    <property type="match status" value="1"/>
</dbReference>
<sequence length="239" mass="26988">MSHTFEVEKRVFEALPQISIFLAVVRDIDLNQLDKDGIHNLFEESWSLAHKQISAYPNVQSHPSILLWRKASELLSISAKKYPSSVESMAKRTTKADSKPFSINPLVDFYNAFSLKYLLPFGGFDMASKATKTLSLRFSRAGDKFMALNADATVDIPCGEVLYASGNTVVTRHINWRQSKEGLIQETTTNACFMAEVLHGYPEARLTDMKMDFKKCCVDLLNVEPELYMIDEANPSITY</sequence>
<dbReference type="OrthoDB" id="5587917at2759"/>
<feature type="domain" description="B3/B4 tRNA-binding" evidence="1">
    <location>
        <begin position="77"/>
        <end position="199"/>
    </location>
</feature>
<accession>L2GJW2</accession>
<organism evidence="2 3">
    <name type="scientific">Vittaforma corneae (strain ATCC 50505)</name>
    <name type="common">Microsporidian parasite</name>
    <name type="synonym">Nosema corneum</name>
    <dbReference type="NCBI Taxonomy" id="993615"/>
    <lineage>
        <taxon>Eukaryota</taxon>
        <taxon>Fungi</taxon>
        <taxon>Fungi incertae sedis</taxon>
        <taxon>Microsporidia</taxon>
        <taxon>Nosematidae</taxon>
        <taxon>Vittaforma</taxon>
    </lineage>
</organism>
<gene>
    <name evidence="2" type="ORF">VICG_02064</name>
</gene>
<protein>
    <recommendedName>
        <fullName evidence="1">B3/B4 tRNA-binding domain-containing protein</fullName>
    </recommendedName>
</protein>
<evidence type="ECO:0000259" key="1">
    <source>
        <dbReference type="Pfam" id="PF03483"/>
    </source>
</evidence>
<keyword evidence="3" id="KW-1185">Reference proteome</keyword>
<dbReference type="PANTHER" id="PTHR39209:SF2">
    <property type="entry name" value="CYTOPLASMIC PROTEIN"/>
    <property type="match status" value="1"/>
</dbReference>
<dbReference type="VEuPathDB" id="MicrosporidiaDB:VICG_02064"/>
<proteinExistence type="predicted"/>
<dbReference type="GO" id="GO:0004826">
    <property type="term" value="F:phenylalanine-tRNA ligase activity"/>
    <property type="evidence" value="ECO:0007669"/>
    <property type="project" value="InterPro"/>
</dbReference>
<dbReference type="InterPro" id="IPR020825">
    <property type="entry name" value="Phe-tRNA_synthase-like_B3/B4"/>
</dbReference>
<evidence type="ECO:0000313" key="3">
    <source>
        <dbReference type="Proteomes" id="UP000011082"/>
    </source>
</evidence>
<dbReference type="HOGENOM" id="CLU_076869_1_0_1"/>
<dbReference type="Proteomes" id="UP000011082">
    <property type="component" value="Unassembled WGS sequence"/>
</dbReference>
<dbReference type="PANTHER" id="PTHR39209">
    <property type="match status" value="1"/>
</dbReference>
<dbReference type="InterPro" id="IPR005146">
    <property type="entry name" value="B3/B4_tRNA-bd"/>
</dbReference>
<dbReference type="GO" id="GO:0003723">
    <property type="term" value="F:RNA binding"/>
    <property type="evidence" value="ECO:0007669"/>
    <property type="project" value="InterPro"/>
</dbReference>
<dbReference type="Gene3D" id="3.50.40.10">
    <property type="entry name" value="Phenylalanyl-trna Synthetase, Chain B, domain 3"/>
    <property type="match status" value="1"/>
</dbReference>